<evidence type="ECO:0000256" key="2">
    <source>
        <dbReference type="ARBA" id="ARBA00022771"/>
    </source>
</evidence>
<protein>
    <recommendedName>
        <fullName evidence="7">C3H1-type domain-containing protein</fullName>
    </recommendedName>
</protein>
<name>A0A7J7I363_CAMSI</name>
<dbReference type="GO" id="GO:0003729">
    <property type="term" value="F:mRNA binding"/>
    <property type="evidence" value="ECO:0007669"/>
    <property type="project" value="TreeGrafter"/>
</dbReference>
<accession>A0A7J7I363</accession>
<evidence type="ECO:0000313" key="8">
    <source>
        <dbReference type="EMBL" id="KAF5958588.1"/>
    </source>
</evidence>
<dbReference type="Proteomes" id="UP000593564">
    <property type="component" value="Unassembled WGS sequence"/>
</dbReference>
<keyword evidence="9" id="KW-1185">Reference proteome</keyword>
<feature type="zinc finger region" description="C3H1-type" evidence="5">
    <location>
        <begin position="385"/>
        <end position="413"/>
    </location>
</feature>
<evidence type="ECO:0000256" key="3">
    <source>
        <dbReference type="ARBA" id="ARBA00022833"/>
    </source>
</evidence>
<feature type="zinc finger region" description="C3H1-type" evidence="5">
    <location>
        <begin position="80"/>
        <end position="108"/>
    </location>
</feature>
<keyword evidence="3 5" id="KW-0862">Zinc</keyword>
<dbReference type="GO" id="GO:0008270">
    <property type="term" value="F:zinc ion binding"/>
    <property type="evidence" value="ECO:0007669"/>
    <property type="project" value="UniProtKB-KW"/>
</dbReference>
<feature type="zinc finger region" description="C3H1-type" evidence="5">
    <location>
        <begin position="132"/>
        <end position="160"/>
    </location>
</feature>
<evidence type="ECO:0000256" key="1">
    <source>
        <dbReference type="ARBA" id="ARBA00022723"/>
    </source>
</evidence>
<dbReference type="SMART" id="SM00356">
    <property type="entry name" value="ZnF_C3H1"/>
    <property type="match status" value="4"/>
</dbReference>
<keyword evidence="1 5" id="KW-0479">Metal-binding</keyword>
<feature type="domain" description="C3H1-type" evidence="7">
    <location>
        <begin position="385"/>
        <end position="413"/>
    </location>
</feature>
<feature type="region of interest" description="Disordered" evidence="6">
    <location>
        <begin position="110"/>
        <end position="131"/>
    </location>
</feature>
<dbReference type="EMBL" id="JACBKZ010000002">
    <property type="protein sequence ID" value="KAF5958588.1"/>
    <property type="molecule type" value="Genomic_DNA"/>
</dbReference>
<feature type="compositionally biased region" description="Basic and acidic residues" evidence="6">
    <location>
        <begin position="114"/>
        <end position="131"/>
    </location>
</feature>
<dbReference type="InterPro" id="IPR036855">
    <property type="entry name" value="Znf_CCCH_sf"/>
</dbReference>
<dbReference type="InterPro" id="IPR050974">
    <property type="entry name" value="Plant_ZF_CCCH"/>
</dbReference>
<sequence length="440" mass="49527">MWRETDMETFEANSIFALKQTSQSELGFASSDSVTHFTTTQSQSTLDSDCFTDESLSQKFENIGLRSNEDESSNESHPLRPYAEDCPFFLRTGTCKFGLNCKFNHPVRRTNQKAGKEKEKDTGKAKEGFSEKPEQTECKNYLTPGGCKYGKSCRYNHSKDESEIAPPELNFLGLPIRLIPCKVYVCCSYIRERKSVSSICEMVLVDMELAAGFTILTPLTVGGYDPRNSTPNEESIGQFGRPSENYNGESIPLHVSGASQPAQASWSSQMPSDKAVPYQDNHSSCMPTMHVFHQEAPKWNWYQAPNFAEERIGHPYSAPAARSFTKKTDIFSRIEEFPERPGQPECSYFMKTGDCKFKSACRYHHPKNQAPKEDCVLSGNGLPLRPGRKICRNFDQFGICKYGRLCLFDHPVNHSSTVPVGSVLESPQGGNSWRDYSSWD</sequence>
<feature type="compositionally biased region" description="Polar residues" evidence="6">
    <location>
        <begin position="428"/>
        <end position="440"/>
    </location>
</feature>
<evidence type="ECO:0000313" key="9">
    <source>
        <dbReference type="Proteomes" id="UP000593564"/>
    </source>
</evidence>
<feature type="domain" description="C3H1-type" evidence="7">
    <location>
        <begin position="340"/>
        <end position="368"/>
    </location>
</feature>
<evidence type="ECO:0000259" key="7">
    <source>
        <dbReference type="PROSITE" id="PS50103"/>
    </source>
</evidence>
<dbReference type="Pfam" id="PF00642">
    <property type="entry name" value="zf-CCCH"/>
    <property type="match status" value="4"/>
</dbReference>
<dbReference type="InterPro" id="IPR000571">
    <property type="entry name" value="Znf_CCCH"/>
</dbReference>
<dbReference type="AlphaFoldDB" id="A0A7J7I363"/>
<dbReference type="GO" id="GO:0003677">
    <property type="term" value="F:DNA binding"/>
    <property type="evidence" value="ECO:0007669"/>
    <property type="project" value="UniProtKB-KW"/>
</dbReference>
<dbReference type="Gene3D" id="4.10.1000.10">
    <property type="entry name" value="Zinc finger, CCCH-type"/>
    <property type="match status" value="1"/>
</dbReference>
<keyword evidence="2 5" id="KW-0863">Zinc-finger</keyword>
<comment type="caution">
    <text evidence="8">The sequence shown here is derived from an EMBL/GenBank/DDBJ whole genome shotgun (WGS) entry which is preliminary data.</text>
</comment>
<proteinExistence type="predicted"/>
<dbReference type="PROSITE" id="PS50103">
    <property type="entry name" value="ZF_C3H1"/>
    <property type="match status" value="4"/>
</dbReference>
<dbReference type="Gene3D" id="3.30.1370.210">
    <property type="match status" value="1"/>
</dbReference>
<evidence type="ECO:0000256" key="5">
    <source>
        <dbReference type="PROSITE-ProRule" id="PRU00723"/>
    </source>
</evidence>
<reference evidence="8 9" key="2">
    <citation type="submission" date="2020-07" db="EMBL/GenBank/DDBJ databases">
        <title>Genome assembly of wild tea tree DASZ reveals pedigree and selection history of tea varieties.</title>
        <authorList>
            <person name="Zhang W."/>
        </authorList>
    </citation>
    <scope>NUCLEOTIDE SEQUENCE [LARGE SCALE GENOMIC DNA]</scope>
    <source>
        <strain evidence="9">cv. G240</strain>
        <tissue evidence="8">Leaf</tissue>
    </source>
</reference>
<gene>
    <name evidence="8" type="ORF">HYC85_005813</name>
</gene>
<reference evidence="9" key="1">
    <citation type="journal article" date="2020" name="Nat. Commun.">
        <title>Genome assembly of wild tea tree DASZ reveals pedigree and selection history of tea varieties.</title>
        <authorList>
            <person name="Zhang W."/>
            <person name="Zhang Y."/>
            <person name="Qiu H."/>
            <person name="Guo Y."/>
            <person name="Wan H."/>
            <person name="Zhang X."/>
            <person name="Scossa F."/>
            <person name="Alseekh S."/>
            <person name="Zhang Q."/>
            <person name="Wang P."/>
            <person name="Xu L."/>
            <person name="Schmidt M.H."/>
            <person name="Jia X."/>
            <person name="Li D."/>
            <person name="Zhu A."/>
            <person name="Guo F."/>
            <person name="Chen W."/>
            <person name="Ni D."/>
            <person name="Usadel B."/>
            <person name="Fernie A.R."/>
            <person name="Wen W."/>
        </authorList>
    </citation>
    <scope>NUCLEOTIDE SEQUENCE [LARGE SCALE GENOMIC DNA]</scope>
    <source>
        <strain evidence="9">cv. G240</strain>
    </source>
</reference>
<evidence type="ECO:0000256" key="6">
    <source>
        <dbReference type="SAM" id="MobiDB-lite"/>
    </source>
</evidence>
<evidence type="ECO:0000256" key="4">
    <source>
        <dbReference type="ARBA" id="ARBA00023125"/>
    </source>
</evidence>
<dbReference type="PANTHER" id="PTHR12506:SF75">
    <property type="entry name" value="ZINC FINGER CCCH DOMAIN-CONTAINING PROTEIN 67-LIKE"/>
    <property type="match status" value="1"/>
</dbReference>
<dbReference type="Gene3D" id="2.30.30.1190">
    <property type="match status" value="1"/>
</dbReference>
<organism evidence="8 9">
    <name type="scientific">Camellia sinensis</name>
    <name type="common">Tea plant</name>
    <name type="synonym">Thea sinensis</name>
    <dbReference type="NCBI Taxonomy" id="4442"/>
    <lineage>
        <taxon>Eukaryota</taxon>
        <taxon>Viridiplantae</taxon>
        <taxon>Streptophyta</taxon>
        <taxon>Embryophyta</taxon>
        <taxon>Tracheophyta</taxon>
        <taxon>Spermatophyta</taxon>
        <taxon>Magnoliopsida</taxon>
        <taxon>eudicotyledons</taxon>
        <taxon>Gunneridae</taxon>
        <taxon>Pentapetalae</taxon>
        <taxon>asterids</taxon>
        <taxon>Ericales</taxon>
        <taxon>Theaceae</taxon>
        <taxon>Camellia</taxon>
    </lineage>
</organism>
<feature type="zinc finger region" description="C3H1-type" evidence="5">
    <location>
        <begin position="340"/>
        <end position="368"/>
    </location>
</feature>
<feature type="region of interest" description="Disordered" evidence="6">
    <location>
        <begin position="419"/>
        <end position="440"/>
    </location>
</feature>
<dbReference type="SUPFAM" id="SSF90229">
    <property type="entry name" value="CCCH zinc finger"/>
    <property type="match status" value="4"/>
</dbReference>
<feature type="domain" description="C3H1-type" evidence="7">
    <location>
        <begin position="80"/>
        <end position="108"/>
    </location>
</feature>
<dbReference type="PANTHER" id="PTHR12506">
    <property type="entry name" value="PROTEIN PHOSPHATASE RELATED"/>
    <property type="match status" value="1"/>
</dbReference>
<feature type="domain" description="C3H1-type" evidence="7">
    <location>
        <begin position="132"/>
        <end position="160"/>
    </location>
</feature>
<keyword evidence="4" id="KW-0238">DNA-binding</keyword>